<organism evidence="3">
    <name type="scientific">Cladocopium goreaui</name>
    <dbReference type="NCBI Taxonomy" id="2562237"/>
    <lineage>
        <taxon>Eukaryota</taxon>
        <taxon>Sar</taxon>
        <taxon>Alveolata</taxon>
        <taxon>Dinophyceae</taxon>
        <taxon>Suessiales</taxon>
        <taxon>Symbiodiniaceae</taxon>
        <taxon>Cladocopium</taxon>
    </lineage>
</organism>
<feature type="transmembrane region" description="Helical" evidence="2">
    <location>
        <begin position="525"/>
        <end position="544"/>
    </location>
</feature>
<evidence type="ECO:0000256" key="2">
    <source>
        <dbReference type="SAM" id="Phobius"/>
    </source>
</evidence>
<comment type="caution">
    <text evidence="3">The sequence shown here is derived from an EMBL/GenBank/DDBJ whole genome shotgun (WGS) entry which is preliminary data.</text>
</comment>
<feature type="transmembrane region" description="Helical" evidence="2">
    <location>
        <begin position="433"/>
        <end position="457"/>
    </location>
</feature>
<feature type="compositionally biased region" description="Polar residues" evidence="1">
    <location>
        <begin position="476"/>
        <end position="487"/>
    </location>
</feature>
<keyword evidence="2" id="KW-0812">Transmembrane</keyword>
<dbReference type="EMBL" id="CAMXCT010000778">
    <property type="protein sequence ID" value="CAI3983114.1"/>
    <property type="molecule type" value="Genomic_DNA"/>
</dbReference>
<reference evidence="4 5" key="2">
    <citation type="submission" date="2024-05" db="EMBL/GenBank/DDBJ databases">
        <authorList>
            <person name="Chen Y."/>
            <person name="Shah S."/>
            <person name="Dougan E. K."/>
            <person name="Thang M."/>
            <person name="Chan C."/>
        </authorList>
    </citation>
    <scope>NUCLEOTIDE SEQUENCE [LARGE SCALE GENOMIC DNA]</scope>
</reference>
<feature type="region of interest" description="Disordered" evidence="1">
    <location>
        <begin position="1"/>
        <end position="32"/>
    </location>
</feature>
<feature type="transmembrane region" description="Helical" evidence="2">
    <location>
        <begin position="206"/>
        <end position="226"/>
    </location>
</feature>
<feature type="transmembrane region" description="Helical" evidence="2">
    <location>
        <begin position="399"/>
        <end position="421"/>
    </location>
</feature>
<keyword evidence="2" id="KW-0472">Membrane</keyword>
<feature type="transmembrane region" description="Helical" evidence="2">
    <location>
        <begin position="168"/>
        <end position="186"/>
    </location>
</feature>
<feature type="region of interest" description="Disordered" evidence="1">
    <location>
        <begin position="471"/>
        <end position="494"/>
    </location>
</feature>
<dbReference type="OrthoDB" id="430567at2759"/>
<name>A0A9P1C111_9DINO</name>
<dbReference type="Proteomes" id="UP001152797">
    <property type="component" value="Unassembled WGS sequence"/>
</dbReference>
<evidence type="ECO:0000256" key="1">
    <source>
        <dbReference type="SAM" id="MobiDB-lite"/>
    </source>
</evidence>
<keyword evidence="5" id="KW-1185">Reference proteome</keyword>
<reference evidence="3" key="1">
    <citation type="submission" date="2022-10" db="EMBL/GenBank/DDBJ databases">
        <authorList>
            <person name="Chen Y."/>
            <person name="Dougan E. K."/>
            <person name="Chan C."/>
            <person name="Rhodes N."/>
            <person name="Thang M."/>
        </authorList>
    </citation>
    <scope>NUCLEOTIDE SEQUENCE</scope>
</reference>
<proteinExistence type="predicted"/>
<dbReference type="EMBL" id="CAMXCT030000778">
    <property type="protein sequence ID" value="CAL4770426.1"/>
    <property type="molecule type" value="Genomic_DNA"/>
</dbReference>
<gene>
    <name evidence="3" type="ORF">C1SCF055_LOCUS10759</name>
</gene>
<dbReference type="EMBL" id="CAMXCT020000778">
    <property type="protein sequence ID" value="CAL1136489.1"/>
    <property type="molecule type" value="Genomic_DNA"/>
</dbReference>
<feature type="transmembrane region" description="Helical" evidence="2">
    <location>
        <begin position="570"/>
        <end position="592"/>
    </location>
</feature>
<evidence type="ECO:0000313" key="5">
    <source>
        <dbReference type="Proteomes" id="UP001152797"/>
    </source>
</evidence>
<dbReference type="AlphaFoldDB" id="A0A9P1C111"/>
<sequence length="612" mass="69225">MAVQLPVLARSPVAGNSPSSRKGRRRSTSYGLFPSDQRGVTLKELLQLRDAHEEISEVRWHCDNQAQLGCTSQPQGFCGPCVCQNTLQEGTWRRMNLHEVMNEVVLQKYCHDLRAFSFAEYLKTFVRPDSGGRIVQTFVSHWWGEEFCNLISSLQRFAESECIKRQALRLWASFHAVAILIVNAFLSKRLAKVYGAHLENLRGIDICVVILCNSAVSFCTLLLMLLEATCRRRQALEWSFWICAFANNQYELEHALGGTVDQSSFAIALRNDFLKSMVCVIDSDCTIYKRLWCTFELFYATYVLPRGGENFQKKRLPIDFVNADGIISQGGLSQQVLFDIKSAITQVKSKEAKASKAEDERQIHDFIAKSTTHESLDMTLKEITKLGLDSAGLRRRVPLIFYFFAPVASFTLSGTMHWLLLACHEPDRRFRSFLQFTAATYAFLSMAAISVILVLCFSSFEIKWKKSALSGPEGGSTPNLTPNSSHFSDAPQDDGWCTPNVTEFRVRISLPSSYTRLQIRVFAKAITYTFVLAGPGFLLAPPLLCVERFDSNDSRIARGWLQFLLNLRSLWISVQITYACAGLCAGIMYFLVRDSERYTAKAFRGILEDVWL</sequence>
<evidence type="ECO:0000313" key="3">
    <source>
        <dbReference type="EMBL" id="CAI3983114.1"/>
    </source>
</evidence>
<evidence type="ECO:0000313" key="4">
    <source>
        <dbReference type="EMBL" id="CAL4770426.1"/>
    </source>
</evidence>
<accession>A0A9P1C111</accession>
<keyword evidence="2" id="KW-1133">Transmembrane helix</keyword>
<protein>
    <submittedName>
        <fullName evidence="3">Uncharacterized protein</fullName>
    </submittedName>
</protein>